<proteinExistence type="predicted"/>
<sequence>MEGWRMIKSLLDAELRDGVPRVLQKQPWVEALSRAVLDLHRQTMGFIDGSQIYTAIDTVSEAVLDALAVSWKIDWYDPEYDLEQKRRIVQTALTIRRTMGTAAAVKAQADAIYPGSTVEEWYEYGGKPGYFRLRVNIMTVEEQEKFAAMSMAEVERRLAAAKRFSSHLEEVEYYDAGGTATGWGFAAYVGGELVESCTTMRVNPSPDDQKGTATAFALAACVGGILTEYGTTEQKEEALWPGSE</sequence>
<dbReference type="NCBIfam" id="TIGR01634">
    <property type="entry name" value="tail_P2_I"/>
    <property type="match status" value="1"/>
</dbReference>
<dbReference type="InterPro" id="IPR006521">
    <property type="entry name" value="Tail_protein_I"/>
</dbReference>
<gene>
    <name evidence="1" type="ORF">GKE97_02630</name>
</gene>
<accession>A0A6I2QX98</accession>
<reference evidence="1 2" key="1">
    <citation type="journal article" date="2019" name="Nat. Med.">
        <title>A library of human gut bacterial isolates paired with longitudinal multiomics data enables mechanistic microbiome research.</title>
        <authorList>
            <person name="Poyet M."/>
            <person name="Groussin M."/>
            <person name="Gibbons S.M."/>
            <person name="Avila-Pacheco J."/>
            <person name="Jiang X."/>
            <person name="Kearney S.M."/>
            <person name="Perrotta A.R."/>
            <person name="Berdy B."/>
            <person name="Zhao S."/>
            <person name="Lieberman T.D."/>
            <person name="Swanson P.K."/>
            <person name="Smith M."/>
            <person name="Roesemann S."/>
            <person name="Alexander J.E."/>
            <person name="Rich S.A."/>
            <person name="Livny J."/>
            <person name="Vlamakis H."/>
            <person name="Clish C."/>
            <person name="Bullock K."/>
            <person name="Deik A."/>
            <person name="Scott J."/>
            <person name="Pierce K.A."/>
            <person name="Xavier R.J."/>
            <person name="Alm E.J."/>
        </authorList>
    </citation>
    <scope>NUCLEOTIDE SEQUENCE [LARGE SCALE GENOMIC DNA]</scope>
    <source>
        <strain evidence="1 2">BIOML-A2</strain>
    </source>
</reference>
<evidence type="ECO:0000313" key="1">
    <source>
        <dbReference type="EMBL" id="MSB18409.1"/>
    </source>
</evidence>
<dbReference type="AlphaFoldDB" id="A0A6I2QX98"/>
<dbReference type="EMBL" id="WKPR01000003">
    <property type="protein sequence ID" value="MSB18409.1"/>
    <property type="molecule type" value="Genomic_DNA"/>
</dbReference>
<organism evidence="1 2">
    <name type="scientific">Flavonifractor plautii</name>
    <name type="common">Fusobacterium plautii</name>
    <dbReference type="NCBI Taxonomy" id="292800"/>
    <lineage>
        <taxon>Bacteria</taxon>
        <taxon>Bacillati</taxon>
        <taxon>Bacillota</taxon>
        <taxon>Clostridia</taxon>
        <taxon>Eubacteriales</taxon>
        <taxon>Oscillospiraceae</taxon>
        <taxon>Flavonifractor</taxon>
    </lineage>
</organism>
<protein>
    <submittedName>
        <fullName evidence="1">Phage tail protein I</fullName>
    </submittedName>
</protein>
<dbReference type="Pfam" id="PF09684">
    <property type="entry name" value="Tail_P2_I"/>
    <property type="match status" value="1"/>
</dbReference>
<dbReference type="Proteomes" id="UP000434475">
    <property type="component" value="Unassembled WGS sequence"/>
</dbReference>
<name>A0A6I2QX98_FLAPL</name>
<evidence type="ECO:0000313" key="2">
    <source>
        <dbReference type="Proteomes" id="UP000434475"/>
    </source>
</evidence>
<comment type="caution">
    <text evidence="1">The sequence shown here is derived from an EMBL/GenBank/DDBJ whole genome shotgun (WGS) entry which is preliminary data.</text>
</comment>